<feature type="transmembrane region" description="Helical" evidence="7">
    <location>
        <begin position="6"/>
        <end position="24"/>
    </location>
</feature>
<dbReference type="PANTHER" id="PTHR43652:SF1">
    <property type="entry name" value="RESPONSE REGULATOR"/>
    <property type="match status" value="1"/>
</dbReference>
<dbReference type="RefSeq" id="WP_157917524.1">
    <property type="nucleotide sequence ID" value="NZ_LT907975.1"/>
</dbReference>
<evidence type="ECO:0000256" key="1">
    <source>
        <dbReference type="ARBA" id="ARBA00004141"/>
    </source>
</evidence>
<keyword evidence="10" id="KW-1185">Reference proteome</keyword>
<dbReference type="AlphaFoldDB" id="A0A2C8FCE4"/>
<evidence type="ECO:0000313" key="9">
    <source>
        <dbReference type="EMBL" id="SOB60121.1"/>
    </source>
</evidence>
<evidence type="ECO:0000256" key="3">
    <source>
        <dbReference type="ARBA" id="ARBA00022692"/>
    </source>
</evidence>
<feature type="transmembrane region" description="Helical" evidence="7">
    <location>
        <begin position="138"/>
        <end position="157"/>
    </location>
</feature>
<dbReference type="Gene3D" id="3.30.70.1450">
    <property type="entry name" value="Regulator of K+ conductance, C-terminal domain"/>
    <property type="match status" value="2"/>
</dbReference>
<feature type="transmembrane region" description="Helical" evidence="7">
    <location>
        <begin position="507"/>
        <end position="538"/>
    </location>
</feature>
<dbReference type="Pfam" id="PF02080">
    <property type="entry name" value="TrkA_C"/>
    <property type="match status" value="2"/>
</dbReference>
<evidence type="ECO:0000256" key="2">
    <source>
        <dbReference type="ARBA" id="ARBA00022448"/>
    </source>
</evidence>
<keyword evidence="6 7" id="KW-0472">Membrane</keyword>
<dbReference type="GO" id="GO:0006813">
    <property type="term" value="P:potassium ion transport"/>
    <property type="evidence" value="ECO:0007669"/>
    <property type="project" value="InterPro"/>
</dbReference>
<feature type="domain" description="RCK C-terminal" evidence="8">
    <location>
        <begin position="220"/>
        <end position="307"/>
    </location>
</feature>
<dbReference type="InterPro" id="IPR004680">
    <property type="entry name" value="Cit_transptr-like_dom"/>
</dbReference>
<sequence>MNNISPDTLITFAIFGVSAILFVSNRLRSDLIGVLVILALSLSGVLTPDEALAGFSNPVLIILVCMFVVGEAVSNTGIAQRLAKKVADVGHGSEALLITLLMVAAGFLGAFMNSTATVAIFIPLAVSVCNEADLNRKRLLIPISIAALVSGMMTLVASTQNLISNQLVISYNLEPIDFFEFTPFGLCILSAAILYTLFFGRRLLGPQECSETPNRGMRTSDLIKKYDLHDKMRRYQIQPGSSLIGLNVFQARLRENFDLDLLAVEKTRLRGRQFIKPCVETPFQEGDILLLVGEVEDLKTAAEKKKLQACSRLHGEVRQAMLQEIGAAEILIGPDSSLIGQTLKQIQFRRRYDVTVISVRRGGKTDRDLKTDHRLRFGDTLLVCGAWTDILNLMDERVNFVLLNMPRESCEVLPARHKAPLVVAILTTMILCMAFEVLPTVLIAMLVGLSLMLTGCVNLKKIYRKISWQSIILIGGMLPMATALDKSGASDAISANWTALVHAWPPIAILFALFFLTAAVGLFLPASATAVLIIPIAIEAALDIGMPPHALIMTTTIACACPFISPYSAPANLLAMETGGYELKDFIRIGTPLLFMAATITVFLVQYLYL</sequence>
<dbReference type="GO" id="GO:0008324">
    <property type="term" value="F:monoatomic cation transmembrane transporter activity"/>
    <property type="evidence" value="ECO:0007669"/>
    <property type="project" value="InterPro"/>
</dbReference>
<dbReference type="InterPro" id="IPR036721">
    <property type="entry name" value="RCK_C_sf"/>
</dbReference>
<feature type="transmembrane region" description="Helical" evidence="7">
    <location>
        <begin position="589"/>
        <end position="609"/>
    </location>
</feature>
<feature type="transmembrane region" description="Helical" evidence="7">
    <location>
        <begin position="95"/>
        <end position="126"/>
    </location>
</feature>
<dbReference type="EMBL" id="LT907975">
    <property type="protein sequence ID" value="SOB60121.1"/>
    <property type="molecule type" value="Genomic_DNA"/>
</dbReference>
<feature type="transmembrane region" description="Helical" evidence="7">
    <location>
        <begin position="550"/>
        <end position="569"/>
    </location>
</feature>
<comment type="subcellular location">
    <subcellularLocation>
        <location evidence="1">Membrane</location>
        <topology evidence="1">Multi-pass membrane protein</topology>
    </subcellularLocation>
</comment>
<dbReference type="InterPro" id="IPR006037">
    <property type="entry name" value="RCK_C"/>
</dbReference>
<evidence type="ECO:0000256" key="7">
    <source>
        <dbReference type="SAM" id="Phobius"/>
    </source>
</evidence>
<protein>
    <submittedName>
        <fullName evidence="9">Citrate transporter</fullName>
    </submittedName>
</protein>
<gene>
    <name evidence="9" type="ORF">DPRO_3209</name>
</gene>
<reference evidence="10" key="1">
    <citation type="submission" date="2017-09" db="EMBL/GenBank/DDBJ databases">
        <authorList>
            <person name="Regsiter A."/>
            <person name="William W."/>
        </authorList>
    </citation>
    <scope>NUCLEOTIDE SEQUENCE [LARGE SCALE GENOMIC DNA]</scope>
    <source>
        <strain evidence="10">500-1</strain>
    </source>
</reference>
<dbReference type="Pfam" id="PF03600">
    <property type="entry name" value="CitMHS"/>
    <property type="match status" value="1"/>
</dbReference>
<keyword evidence="2" id="KW-0813">Transport</keyword>
<name>A0A2C8FCE4_9BACT</name>
<keyword evidence="4" id="KW-0677">Repeat</keyword>
<keyword evidence="5 7" id="KW-1133">Transmembrane helix</keyword>
<feature type="transmembrane region" description="Helical" evidence="7">
    <location>
        <begin position="466"/>
        <end position="484"/>
    </location>
</feature>
<dbReference type="PROSITE" id="PS51202">
    <property type="entry name" value="RCK_C"/>
    <property type="match status" value="2"/>
</dbReference>
<evidence type="ECO:0000259" key="8">
    <source>
        <dbReference type="PROSITE" id="PS51202"/>
    </source>
</evidence>
<feature type="transmembrane region" description="Helical" evidence="7">
    <location>
        <begin position="178"/>
        <end position="200"/>
    </location>
</feature>
<dbReference type="Proteomes" id="UP000219215">
    <property type="component" value="Chromosome DPRO"/>
</dbReference>
<evidence type="ECO:0000256" key="6">
    <source>
        <dbReference type="ARBA" id="ARBA00023136"/>
    </source>
</evidence>
<evidence type="ECO:0000256" key="5">
    <source>
        <dbReference type="ARBA" id="ARBA00022989"/>
    </source>
</evidence>
<evidence type="ECO:0000313" key="10">
    <source>
        <dbReference type="Proteomes" id="UP000219215"/>
    </source>
</evidence>
<dbReference type="SUPFAM" id="SSF116726">
    <property type="entry name" value="TrkA C-terminal domain-like"/>
    <property type="match status" value="2"/>
</dbReference>
<accession>A0A2C8FCE4</accession>
<dbReference type="PANTHER" id="PTHR43652">
    <property type="entry name" value="BASIC AMINO ACID ANTIPORTER YFCC-RELATED"/>
    <property type="match status" value="1"/>
</dbReference>
<evidence type="ECO:0000256" key="4">
    <source>
        <dbReference type="ARBA" id="ARBA00022737"/>
    </source>
</evidence>
<dbReference type="KEGG" id="pprf:DPRO_3209"/>
<dbReference type="OrthoDB" id="9765532at2"/>
<feature type="transmembrane region" description="Helical" evidence="7">
    <location>
        <begin position="421"/>
        <end position="454"/>
    </location>
</feature>
<dbReference type="GO" id="GO:0005886">
    <property type="term" value="C:plasma membrane"/>
    <property type="evidence" value="ECO:0007669"/>
    <property type="project" value="TreeGrafter"/>
</dbReference>
<feature type="transmembrane region" description="Helical" evidence="7">
    <location>
        <begin position="31"/>
        <end position="48"/>
    </location>
</feature>
<feature type="transmembrane region" description="Helical" evidence="7">
    <location>
        <begin position="54"/>
        <end position="74"/>
    </location>
</feature>
<feature type="domain" description="RCK C-terminal" evidence="8">
    <location>
        <begin position="314"/>
        <end position="399"/>
    </location>
</feature>
<organism evidence="9 10">
    <name type="scientific">Pseudodesulfovibrio profundus</name>
    <dbReference type="NCBI Taxonomy" id="57320"/>
    <lineage>
        <taxon>Bacteria</taxon>
        <taxon>Pseudomonadati</taxon>
        <taxon>Thermodesulfobacteriota</taxon>
        <taxon>Desulfovibrionia</taxon>
        <taxon>Desulfovibrionales</taxon>
        <taxon>Desulfovibrionaceae</taxon>
    </lineage>
</organism>
<keyword evidence="3 7" id="KW-0812">Transmembrane</keyword>
<dbReference type="InterPro" id="IPR051679">
    <property type="entry name" value="DASS-Related_Transporters"/>
</dbReference>
<proteinExistence type="predicted"/>